<evidence type="ECO:0000256" key="7">
    <source>
        <dbReference type="ARBA" id="ARBA00023242"/>
    </source>
</evidence>
<feature type="compositionally biased region" description="Low complexity" evidence="9">
    <location>
        <begin position="690"/>
        <end position="707"/>
    </location>
</feature>
<dbReference type="InterPro" id="IPR018359">
    <property type="entry name" value="Bromodomain_CS"/>
</dbReference>
<evidence type="ECO:0000256" key="5">
    <source>
        <dbReference type="ARBA" id="ARBA00023117"/>
    </source>
</evidence>
<proteinExistence type="predicted"/>
<organism evidence="11 12">
    <name type="scientific">Schizopora paradoxa</name>
    <dbReference type="NCBI Taxonomy" id="27342"/>
    <lineage>
        <taxon>Eukaryota</taxon>
        <taxon>Fungi</taxon>
        <taxon>Dikarya</taxon>
        <taxon>Basidiomycota</taxon>
        <taxon>Agaricomycotina</taxon>
        <taxon>Agaricomycetes</taxon>
        <taxon>Hymenochaetales</taxon>
        <taxon>Schizoporaceae</taxon>
        <taxon>Schizopora</taxon>
    </lineage>
</organism>
<keyword evidence="2" id="KW-0677">Repeat</keyword>
<dbReference type="GO" id="GO:0003682">
    <property type="term" value="F:chromatin binding"/>
    <property type="evidence" value="ECO:0007669"/>
    <property type="project" value="TreeGrafter"/>
</dbReference>
<feature type="region of interest" description="Disordered" evidence="9">
    <location>
        <begin position="1"/>
        <end position="59"/>
    </location>
</feature>
<evidence type="ECO:0000256" key="8">
    <source>
        <dbReference type="PROSITE-ProRule" id="PRU00035"/>
    </source>
</evidence>
<protein>
    <submittedName>
        <fullName evidence="11">Bromodomain-containing protein</fullName>
    </submittedName>
</protein>
<dbReference type="InParanoid" id="A0A0H2R6X3"/>
<dbReference type="InterPro" id="IPR036427">
    <property type="entry name" value="Bromodomain-like_sf"/>
</dbReference>
<evidence type="ECO:0000313" key="12">
    <source>
        <dbReference type="Proteomes" id="UP000053477"/>
    </source>
</evidence>
<feature type="compositionally biased region" description="Low complexity" evidence="9">
    <location>
        <begin position="547"/>
        <end position="556"/>
    </location>
</feature>
<dbReference type="EMBL" id="KQ086161">
    <property type="protein sequence ID" value="KLO07102.1"/>
    <property type="molecule type" value="Genomic_DNA"/>
</dbReference>
<keyword evidence="7" id="KW-0539">Nucleus</keyword>
<dbReference type="GO" id="GO:0006368">
    <property type="term" value="P:transcription elongation by RNA polymerase II"/>
    <property type="evidence" value="ECO:0007669"/>
    <property type="project" value="TreeGrafter"/>
</dbReference>
<keyword evidence="4" id="KW-0805">Transcription regulation</keyword>
<feature type="region of interest" description="Disordered" evidence="9">
    <location>
        <begin position="515"/>
        <end position="566"/>
    </location>
</feature>
<feature type="compositionally biased region" description="Polar residues" evidence="9">
    <location>
        <begin position="334"/>
        <end position="354"/>
    </location>
</feature>
<name>A0A0H2R6X3_9AGAM</name>
<reference evidence="11 12" key="1">
    <citation type="submission" date="2015-04" db="EMBL/GenBank/DDBJ databases">
        <title>Complete genome sequence of Schizopora paradoxa KUC8140, a cosmopolitan wood degrader in East Asia.</title>
        <authorList>
            <consortium name="DOE Joint Genome Institute"/>
            <person name="Min B."/>
            <person name="Park H."/>
            <person name="Jang Y."/>
            <person name="Kim J.-J."/>
            <person name="Kim K.H."/>
            <person name="Pangilinan J."/>
            <person name="Lipzen A."/>
            <person name="Riley R."/>
            <person name="Grigoriev I.V."/>
            <person name="Spatafora J.W."/>
            <person name="Choi I.-G."/>
        </authorList>
    </citation>
    <scope>NUCLEOTIDE SEQUENCE [LARGE SCALE GENOMIC DNA]</scope>
    <source>
        <strain evidence="11 12">KUC8140</strain>
    </source>
</reference>
<gene>
    <name evidence="11" type="ORF">SCHPADRAFT_882049</name>
</gene>
<evidence type="ECO:0000256" key="4">
    <source>
        <dbReference type="ARBA" id="ARBA00023015"/>
    </source>
</evidence>
<dbReference type="GO" id="GO:0016586">
    <property type="term" value="C:RSC-type complex"/>
    <property type="evidence" value="ECO:0007669"/>
    <property type="project" value="InterPro"/>
</dbReference>
<evidence type="ECO:0000256" key="3">
    <source>
        <dbReference type="ARBA" id="ARBA00022853"/>
    </source>
</evidence>
<keyword evidence="3" id="KW-0156">Chromatin regulator</keyword>
<dbReference type="InterPro" id="IPR037382">
    <property type="entry name" value="Rsc/polybromo"/>
</dbReference>
<feature type="region of interest" description="Disordered" evidence="9">
    <location>
        <begin position="366"/>
        <end position="455"/>
    </location>
</feature>
<keyword evidence="5 8" id="KW-0103">Bromodomain</keyword>
<feature type="domain" description="Bromo" evidence="10">
    <location>
        <begin position="214"/>
        <end position="284"/>
    </location>
</feature>
<dbReference type="CDD" id="cd04369">
    <property type="entry name" value="Bromodomain"/>
    <property type="match status" value="2"/>
</dbReference>
<dbReference type="SUPFAM" id="SSF47370">
    <property type="entry name" value="Bromodomain"/>
    <property type="match status" value="2"/>
</dbReference>
<evidence type="ECO:0000256" key="2">
    <source>
        <dbReference type="ARBA" id="ARBA00022737"/>
    </source>
</evidence>
<dbReference type="InterPro" id="IPR001487">
    <property type="entry name" value="Bromodomain"/>
</dbReference>
<dbReference type="PANTHER" id="PTHR16062:SF19">
    <property type="entry name" value="PROTEIN POLYBROMO-1"/>
    <property type="match status" value="1"/>
</dbReference>
<dbReference type="OrthoDB" id="6017at2759"/>
<feature type="compositionally biased region" description="Low complexity" evidence="9">
    <location>
        <begin position="376"/>
        <end position="398"/>
    </location>
</feature>
<dbReference type="PROSITE" id="PS50014">
    <property type="entry name" value="BROMODOMAIN_2"/>
    <property type="match status" value="2"/>
</dbReference>
<feature type="region of interest" description="Disordered" evidence="9">
    <location>
        <begin position="648"/>
        <end position="713"/>
    </location>
</feature>
<feature type="compositionally biased region" description="Basic residues" evidence="9">
    <location>
        <begin position="663"/>
        <end position="674"/>
    </location>
</feature>
<comment type="subcellular location">
    <subcellularLocation>
        <location evidence="1">Nucleus</location>
    </subcellularLocation>
</comment>
<dbReference type="PROSITE" id="PS00633">
    <property type="entry name" value="BROMODOMAIN_1"/>
    <property type="match status" value="2"/>
</dbReference>
<dbReference type="Pfam" id="PF00439">
    <property type="entry name" value="Bromodomain"/>
    <property type="match status" value="2"/>
</dbReference>
<keyword evidence="12" id="KW-1185">Reference proteome</keyword>
<feature type="region of interest" description="Disordered" evidence="9">
    <location>
        <begin position="333"/>
        <end position="354"/>
    </location>
</feature>
<keyword evidence="6" id="KW-0804">Transcription</keyword>
<evidence type="ECO:0000256" key="1">
    <source>
        <dbReference type="ARBA" id="ARBA00004123"/>
    </source>
</evidence>
<dbReference type="PANTHER" id="PTHR16062">
    <property type="entry name" value="SWI/SNF-RELATED"/>
    <property type="match status" value="1"/>
</dbReference>
<dbReference type="AlphaFoldDB" id="A0A0H2R6X3"/>
<dbReference type="PRINTS" id="PR00503">
    <property type="entry name" value="BROMODOMAIN"/>
</dbReference>
<evidence type="ECO:0000313" key="11">
    <source>
        <dbReference type="EMBL" id="KLO07102.1"/>
    </source>
</evidence>
<evidence type="ECO:0000256" key="6">
    <source>
        <dbReference type="ARBA" id="ARBA00023163"/>
    </source>
</evidence>
<dbReference type="Proteomes" id="UP000053477">
    <property type="component" value="Unassembled WGS sequence"/>
</dbReference>
<dbReference type="SMART" id="SM00297">
    <property type="entry name" value="BROMO"/>
    <property type="match status" value="2"/>
</dbReference>
<dbReference type="Gene3D" id="1.20.920.10">
    <property type="entry name" value="Bromodomain-like"/>
    <property type="match status" value="2"/>
</dbReference>
<feature type="compositionally biased region" description="Low complexity" evidence="9">
    <location>
        <begin position="438"/>
        <end position="452"/>
    </location>
</feature>
<accession>A0A0H2R6X3</accession>
<evidence type="ECO:0000256" key="9">
    <source>
        <dbReference type="SAM" id="MobiDB-lite"/>
    </source>
</evidence>
<feature type="domain" description="Bromo" evidence="10">
    <location>
        <begin position="86"/>
        <end position="156"/>
    </location>
</feature>
<evidence type="ECO:0000259" key="10">
    <source>
        <dbReference type="PROSITE" id="PS50014"/>
    </source>
</evidence>
<dbReference type="GO" id="GO:0006338">
    <property type="term" value="P:chromatin remodeling"/>
    <property type="evidence" value="ECO:0007669"/>
    <property type="project" value="InterPro"/>
</dbReference>
<dbReference type="STRING" id="27342.A0A0H2R6X3"/>
<feature type="region of interest" description="Disordered" evidence="9">
    <location>
        <begin position="174"/>
        <end position="195"/>
    </location>
</feature>
<sequence length="779" mass="84212">MAKRDVVANMDVDAPRAKRRKDAHAETPTKEEEEDVEMGDAGASSDREDGDDERDEERVEVEMSVEEVAEKGLQVWHAVKNAVSKDGRSLSFDFQRLPSKRQYGDYYKQITRPISLEEIKNKLDRQDYSSLEEVRDDIELMCKNARTYNMRESQIWRDAKSLQKTANKEIDKLLGVGEGESDGEGGKKKKEKKPNLPRLLKNRLNKLIEVKDENGYSRTEVFMDLVSKKQWPDYYKIITRPICFNDIHKRIKRKEYSTIQDFMNDVDLVFDNAMTFNADDSTIYMDAVYLKSYFHNMMSDLPKHFAETFPNVEASAAAPAPHRNKITLKLPGLHQSSTASGGHATQSNGASGSATTVRLRVPALNGGAGAEKLPTANGAAGSSSSAVNVSPSSSHSGSKLVAPETLKSPKAKVRSPAVAHATIPKATSTAGVAHQGTAASTTAPAAPLANSNVSNTPATPAMARTIHQALPAPVPQGKHASHYQAYQGASTPVGPQYSQYTTGGAFRAQHFYQTPQSSRTGAQKAIAPTPITPGPSRSAALPPPATTPIAQAATPSLPGPSASQPPVPRVLADPGMHSARVVTQPLGRPLVLDVAEGVRSWSVRLGAGETRIVVRDVRFAGREREREGLEGSEAEGATADEMDVDIEEGEGAGLGESVAVTAPKRKRGRGRPRKNPVAATPKKDAKTNGKQKSSPSSAEKSSPLSASKRVRTDASFVVPSVEEVLVKFGGLQISPKEDPDANSKEGEWEIEVGVGRHVLEIGKKGNSACWKVFVERRTP</sequence>